<name>J4IBA9_9APHY</name>
<organism evidence="4 5">
    <name type="scientific">Fibroporia radiculosa</name>
    <dbReference type="NCBI Taxonomy" id="599839"/>
    <lineage>
        <taxon>Eukaryota</taxon>
        <taxon>Fungi</taxon>
        <taxon>Dikarya</taxon>
        <taxon>Basidiomycota</taxon>
        <taxon>Agaricomycotina</taxon>
        <taxon>Agaricomycetes</taxon>
        <taxon>Polyporales</taxon>
        <taxon>Fibroporiaceae</taxon>
        <taxon>Fibroporia</taxon>
    </lineage>
</organism>
<keyword evidence="5" id="KW-1185">Reference proteome</keyword>
<gene>
    <name evidence="4" type="ORF">FIBRA_06513</name>
</gene>
<feature type="domain" description="C2H2-type" evidence="3">
    <location>
        <begin position="378"/>
        <end position="402"/>
    </location>
</feature>
<dbReference type="InterPro" id="IPR013087">
    <property type="entry name" value="Znf_C2H2_type"/>
</dbReference>
<dbReference type="OrthoDB" id="9402531at2759"/>
<dbReference type="PROSITE" id="PS00028">
    <property type="entry name" value="ZINC_FINGER_C2H2_1"/>
    <property type="match status" value="1"/>
</dbReference>
<dbReference type="Proteomes" id="UP000006352">
    <property type="component" value="Unassembled WGS sequence"/>
</dbReference>
<dbReference type="InParanoid" id="J4IBA9"/>
<protein>
    <recommendedName>
        <fullName evidence="3">C2H2-type domain-containing protein</fullName>
    </recommendedName>
</protein>
<keyword evidence="1" id="KW-0479">Metal-binding</keyword>
<dbReference type="PROSITE" id="PS50157">
    <property type="entry name" value="ZINC_FINGER_C2H2_2"/>
    <property type="match status" value="1"/>
</dbReference>
<keyword evidence="1" id="KW-0862">Zinc</keyword>
<evidence type="ECO:0000256" key="1">
    <source>
        <dbReference type="PROSITE-ProRule" id="PRU00042"/>
    </source>
</evidence>
<feature type="region of interest" description="Disordered" evidence="2">
    <location>
        <begin position="257"/>
        <end position="299"/>
    </location>
</feature>
<accession>J4IBA9</accession>
<evidence type="ECO:0000256" key="2">
    <source>
        <dbReference type="SAM" id="MobiDB-lite"/>
    </source>
</evidence>
<evidence type="ECO:0000313" key="4">
    <source>
        <dbReference type="EMBL" id="CCM04341.1"/>
    </source>
</evidence>
<sequence length="402" mass="44031">MPIVQDEEISKGGFLPVLDNGLFQGYRDTLRGSLRHFESYRSGQTSADHSDMSTRYVRDHRRLIDTGLPPDYNNAHAGYDSNYTLDSLRPGARCPLRASGRSGVGTLQDRALEYYKGLLQDAASVPRSGTEQTIPTGSVPYPSERDTPHFVPPNNWNSAVSARVAIGAHMNSIAFPQSAIYPSVIDSRCTMAAAGSAPSMTAGHDRMPAPQVGVAGPSVCTNIMPQNTWGTLVPGLDALAAATLEATKVLDESAFAPPRNLEHSSTPYAQWPGSPHALHPGHIVDTHEPGNDPQGPKDEPVTARKICEWAGCNAQLDDPSVSGVRRHFEECHAADDGASDEDSAKKHMVCRWRQCRTQVQRGNFIKHIRAVHLRMMEVTCERCERVFVRLDALVRHRAKFGH</sequence>
<evidence type="ECO:0000259" key="3">
    <source>
        <dbReference type="PROSITE" id="PS50157"/>
    </source>
</evidence>
<dbReference type="GO" id="GO:0008270">
    <property type="term" value="F:zinc ion binding"/>
    <property type="evidence" value="ECO:0007669"/>
    <property type="project" value="UniProtKB-KW"/>
</dbReference>
<dbReference type="EMBL" id="HE797151">
    <property type="protein sequence ID" value="CCM04341.1"/>
    <property type="molecule type" value="Genomic_DNA"/>
</dbReference>
<feature type="compositionally biased region" description="Basic and acidic residues" evidence="2">
    <location>
        <begin position="282"/>
        <end position="299"/>
    </location>
</feature>
<dbReference type="AlphaFoldDB" id="J4IBA9"/>
<dbReference type="RefSeq" id="XP_012183624.1">
    <property type="nucleotide sequence ID" value="XM_012328234.1"/>
</dbReference>
<dbReference type="GeneID" id="24099252"/>
<keyword evidence="1" id="KW-0863">Zinc-finger</keyword>
<evidence type="ECO:0000313" key="5">
    <source>
        <dbReference type="Proteomes" id="UP000006352"/>
    </source>
</evidence>
<dbReference type="SMART" id="SM00355">
    <property type="entry name" value="ZnF_C2H2"/>
    <property type="match status" value="3"/>
</dbReference>
<dbReference type="HOGENOM" id="CLU_685175_0_0_1"/>
<proteinExistence type="predicted"/>
<reference evidence="4 5" key="1">
    <citation type="journal article" date="2012" name="Appl. Environ. Microbiol.">
        <title>Short-read sequencing for genomic analysis of the brown rot fungus Fibroporia radiculosa.</title>
        <authorList>
            <person name="Tang J.D."/>
            <person name="Perkins A.D."/>
            <person name="Sonstegard T.S."/>
            <person name="Schroeder S.G."/>
            <person name="Burgess S.C."/>
            <person name="Diehl S.V."/>
        </authorList>
    </citation>
    <scope>NUCLEOTIDE SEQUENCE [LARGE SCALE GENOMIC DNA]</scope>
    <source>
        <strain evidence="4 5">TFFH 294</strain>
    </source>
</reference>